<name>A0A917DDE8_9MICO</name>
<evidence type="ECO:0000256" key="1">
    <source>
        <dbReference type="ARBA" id="ARBA00006499"/>
    </source>
</evidence>
<proteinExistence type="inferred from homology"/>
<dbReference type="EMBL" id="BMHO01000001">
    <property type="protein sequence ID" value="GGD30929.1"/>
    <property type="molecule type" value="Genomic_DNA"/>
</dbReference>
<dbReference type="SUPFAM" id="SSF53474">
    <property type="entry name" value="alpha/beta-Hydrolases"/>
    <property type="match status" value="1"/>
</dbReference>
<accession>A0A917DDE8</accession>
<keyword evidence="5" id="KW-1185">Reference proteome</keyword>
<gene>
    <name evidence="4" type="ORF">GCM10010915_09020</name>
</gene>
<dbReference type="Pfam" id="PF02230">
    <property type="entry name" value="Abhydrolase_2"/>
    <property type="match status" value="1"/>
</dbReference>
<dbReference type="InterPro" id="IPR003140">
    <property type="entry name" value="PLipase/COase/thioEstase"/>
</dbReference>
<dbReference type="Proteomes" id="UP000633205">
    <property type="component" value="Unassembled WGS sequence"/>
</dbReference>
<dbReference type="GO" id="GO:0016787">
    <property type="term" value="F:hydrolase activity"/>
    <property type="evidence" value="ECO:0007669"/>
    <property type="project" value="UniProtKB-KW"/>
</dbReference>
<evidence type="ECO:0000256" key="2">
    <source>
        <dbReference type="ARBA" id="ARBA00022801"/>
    </source>
</evidence>
<dbReference type="InterPro" id="IPR029058">
    <property type="entry name" value="AB_hydrolase_fold"/>
</dbReference>
<protein>
    <submittedName>
        <fullName evidence="4">Esterase</fullName>
    </submittedName>
</protein>
<evidence type="ECO:0000313" key="4">
    <source>
        <dbReference type="EMBL" id="GGD30929.1"/>
    </source>
</evidence>
<reference evidence="4" key="2">
    <citation type="submission" date="2020-09" db="EMBL/GenBank/DDBJ databases">
        <authorList>
            <person name="Sun Q."/>
            <person name="Zhou Y."/>
        </authorList>
    </citation>
    <scope>NUCLEOTIDE SEQUENCE</scope>
    <source>
        <strain evidence="4">CGMCC 1.15152</strain>
    </source>
</reference>
<comment type="similarity">
    <text evidence="1">Belongs to the AB hydrolase superfamily. AB hydrolase 2 family.</text>
</comment>
<dbReference type="PANTHER" id="PTHR10655">
    <property type="entry name" value="LYSOPHOSPHOLIPASE-RELATED"/>
    <property type="match status" value="1"/>
</dbReference>
<feature type="domain" description="Phospholipase/carboxylesterase/thioesterase" evidence="3">
    <location>
        <begin position="19"/>
        <end position="206"/>
    </location>
</feature>
<reference evidence="4" key="1">
    <citation type="journal article" date="2014" name="Int. J. Syst. Evol. Microbiol.">
        <title>Complete genome sequence of Corynebacterium casei LMG S-19264T (=DSM 44701T), isolated from a smear-ripened cheese.</title>
        <authorList>
            <consortium name="US DOE Joint Genome Institute (JGI-PGF)"/>
            <person name="Walter F."/>
            <person name="Albersmeier A."/>
            <person name="Kalinowski J."/>
            <person name="Ruckert C."/>
        </authorList>
    </citation>
    <scope>NUCLEOTIDE SEQUENCE</scope>
    <source>
        <strain evidence="4">CGMCC 1.15152</strain>
    </source>
</reference>
<sequence length="209" mass="22698">MLTPPLDNDAVLWSRDPGDDPLIVFLHGYGSDERDLFALREHLPGDFVYASVRAPLEPPFPMSGHSWYAIDSLDSRDPEAITHGATRLLEWLDTVSPTRVGLIGFSQGGAIALQALRLAPERVDFVANLSGYAAGGSLPGDDVIAEQRPPVFWGRGSADTVIPQAAIQHTTEWLPGHSDLVGRIYPGLSHAVSPQELEDLARFVAKQLD</sequence>
<dbReference type="PANTHER" id="PTHR10655:SF17">
    <property type="entry name" value="LYSOPHOSPHOLIPASE-LIKE PROTEIN 1"/>
    <property type="match status" value="1"/>
</dbReference>
<dbReference type="AlphaFoldDB" id="A0A917DDE8"/>
<comment type="caution">
    <text evidence="4">The sequence shown here is derived from an EMBL/GenBank/DDBJ whole genome shotgun (WGS) entry which is preliminary data.</text>
</comment>
<evidence type="ECO:0000313" key="5">
    <source>
        <dbReference type="Proteomes" id="UP000633205"/>
    </source>
</evidence>
<dbReference type="RefSeq" id="WP_188711094.1">
    <property type="nucleotide sequence ID" value="NZ_BMHO01000001.1"/>
</dbReference>
<dbReference type="InterPro" id="IPR050565">
    <property type="entry name" value="LYPA1-2/EST-like"/>
</dbReference>
<organism evidence="4 5">
    <name type="scientific">Microbacterium faecale</name>
    <dbReference type="NCBI Taxonomy" id="1804630"/>
    <lineage>
        <taxon>Bacteria</taxon>
        <taxon>Bacillati</taxon>
        <taxon>Actinomycetota</taxon>
        <taxon>Actinomycetes</taxon>
        <taxon>Micrococcales</taxon>
        <taxon>Microbacteriaceae</taxon>
        <taxon>Microbacterium</taxon>
    </lineage>
</organism>
<dbReference type="Gene3D" id="3.40.50.1820">
    <property type="entry name" value="alpha/beta hydrolase"/>
    <property type="match status" value="1"/>
</dbReference>
<evidence type="ECO:0000259" key="3">
    <source>
        <dbReference type="Pfam" id="PF02230"/>
    </source>
</evidence>
<keyword evidence="2" id="KW-0378">Hydrolase</keyword>